<feature type="compositionally biased region" description="Basic and acidic residues" evidence="1">
    <location>
        <begin position="43"/>
        <end position="60"/>
    </location>
</feature>
<accession>A0ABD3H0V5</accession>
<evidence type="ECO:0000313" key="2">
    <source>
        <dbReference type="EMBL" id="KAL3683666.1"/>
    </source>
</evidence>
<feature type="compositionally biased region" description="Polar residues" evidence="1">
    <location>
        <begin position="28"/>
        <end position="38"/>
    </location>
</feature>
<evidence type="ECO:0000256" key="1">
    <source>
        <dbReference type="SAM" id="MobiDB-lite"/>
    </source>
</evidence>
<evidence type="ECO:0000313" key="3">
    <source>
        <dbReference type="Proteomes" id="UP001633002"/>
    </source>
</evidence>
<protein>
    <submittedName>
        <fullName evidence="2">Uncharacterized protein</fullName>
    </submittedName>
</protein>
<keyword evidence="3" id="KW-1185">Reference proteome</keyword>
<name>A0ABD3H0V5_9MARC</name>
<dbReference type="Proteomes" id="UP001633002">
    <property type="component" value="Unassembled WGS sequence"/>
</dbReference>
<organism evidence="2 3">
    <name type="scientific">Riccia sorocarpa</name>
    <dbReference type="NCBI Taxonomy" id="122646"/>
    <lineage>
        <taxon>Eukaryota</taxon>
        <taxon>Viridiplantae</taxon>
        <taxon>Streptophyta</taxon>
        <taxon>Embryophyta</taxon>
        <taxon>Marchantiophyta</taxon>
        <taxon>Marchantiopsida</taxon>
        <taxon>Marchantiidae</taxon>
        <taxon>Marchantiales</taxon>
        <taxon>Ricciaceae</taxon>
        <taxon>Riccia</taxon>
    </lineage>
</organism>
<sequence length="351" mass="38624">MQTPEQASRVFDDHVIPVKVEEFKESSSRVISTAGSKISHQHLPSDADSGSREDEIRTKSPAEIVVSEADVTHEGEVGLMNGYSKKNQDDGPEVMSRTFEFLASQGPEKSKSILMTKKLTVDVSWEKLSSDDSESDQTVSFVACPNTPVCFVMPRTITPNVSSTVYSQEDEMSGRSFGDANEAGSKAAGDGYEQQNAETQMEDSKNERICSRNMVVIAYNGDQNQVSSEDDSASAVSAKEDITSLPANELDEDELQEDLEYFTCEYPSVFHKETENGTEDSDSDSVYEDTHENAEAVLNDYNACPSAQSKFSKEVEETARDSEDAFEELLPYLELDHISTTPSMDVPDADA</sequence>
<comment type="caution">
    <text evidence="2">The sequence shown here is derived from an EMBL/GenBank/DDBJ whole genome shotgun (WGS) entry which is preliminary data.</text>
</comment>
<proteinExistence type="predicted"/>
<dbReference type="EMBL" id="JBJQOH010000006">
    <property type="protein sequence ID" value="KAL3683666.1"/>
    <property type="molecule type" value="Genomic_DNA"/>
</dbReference>
<reference evidence="2 3" key="1">
    <citation type="submission" date="2024-09" db="EMBL/GenBank/DDBJ databases">
        <title>Chromosome-scale assembly of Riccia sorocarpa.</title>
        <authorList>
            <person name="Paukszto L."/>
        </authorList>
    </citation>
    <scope>NUCLEOTIDE SEQUENCE [LARGE SCALE GENOMIC DNA]</scope>
    <source>
        <strain evidence="2">LP-2024</strain>
        <tissue evidence="2">Aerial parts of the thallus</tissue>
    </source>
</reference>
<feature type="region of interest" description="Disordered" evidence="1">
    <location>
        <begin position="25"/>
        <end position="62"/>
    </location>
</feature>
<gene>
    <name evidence="2" type="ORF">R1sor_001688</name>
</gene>
<feature type="region of interest" description="Disordered" evidence="1">
    <location>
        <begin position="167"/>
        <end position="193"/>
    </location>
</feature>
<dbReference type="AlphaFoldDB" id="A0ABD3H0V5"/>